<keyword evidence="2" id="KW-1003">Cell membrane</keyword>
<evidence type="ECO:0000313" key="9">
    <source>
        <dbReference type="EMBL" id="MFD1360350.1"/>
    </source>
</evidence>
<evidence type="ECO:0000256" key="7">
    <source>
        <dbReference type="SAM" id="Phobius"/>
    </source>
</evidence>
<accession>A0ABW3ZQQ9</accession>
<gene>
    <name evidence="9" type="ORF">ACFQ4A_01500</name>
</gene>
<keyword evidence="9" id="KW-0966">Cell projection</keyword>
<keyword evidence="8" id="KW-0732">Signal</keyword>
<evidence type="ECO:0000256" key="4">
    <source>
        <dbReference type="ARBA" id="ARBA00022989"/>
    </source>
</evidence>
<evidence type="ECO:0000256" key="3">
    <source>
        <dbReference type="ARBA" id="ARBA00022692"/>
    </source>
</evidence>
<evidence type="ECO:0000256" key="2">
    <source>
        <dbReference type="ARBA" id="ARBA00022475"/>
    </source>
</evidence>
<keyword evidence="9" id="KW-0282">Flagellum</keyword>
<dbReference type="InterPro" id="IPR022781">
    <property type="entry name" value="Flagellar_biosynth_FliO"/>
</dbReference>
<comment type="subcellular location">
    <subcellularLocation>
        <location evidence="1">Cell membrane</location>
    </subcellularLocation>
</comment>
<feature type="region of interest" description="Disordered" evidence="6">
    <location>
        <begin position="42"/>
        <end position="61"/>
    </location>
</feature>
<keyword evidence="4 7" id="KW-1133">Transmembrane helix</keyword>
<feature type="transmembrane region" description="Helical" evidence="7">
    <location>
        <begin position="67"/>
        <end position="89"/>
    </location>
</feature>
<evidence type="ECO:0000256" key="5">
    <source>
        <dbReference type="ARBA" id="ARBA00023136"/>
    </source>
</evidence>
<comment type="caution">
    <text evidence="9">The sequence shown here is derived from an EMBL/GenBank/DDBJ whole genome shotgun (WGS) entry which is preliminary data.</text>
</comment>
<dbReference type="Proteomes" id="UP001597178">
    <property type="component" value="Unassembled WGS sequence"/>
</dbReference>
<evidence type="ECO:0000256" key="8">
    <source>
        <dbReference type="SAM" id="SignalP"/>
    </source>
</evidence>
<evidence type="ECO:0000313" key="10">
    <source>
        <dbReference type="Proteomes" id="UP001597178"/>
    </source>
</evidence>
<sequence length="217" mass="24003">MQRKVVAIICLMGLWGVLYPNSVVEAATNVKDCIENADCNEADTAPADTTENDEERDAADSPGTGSLLMNIVKMIFALLLVLGLIYLLLKFLHNRNKRFQQVKGLENMGGVSVGPNKSVQVVRIGSKVFLIGVGENVQLLEEITDDETKKELVHNDHSDDHQAAGGLAALFQSKNTEKNAGDGNDDFKRLFSTELEKLKQTRRSLLHQSTQKDDRHE</sequence>
<keyword evidence="5 7" id="KW-0472">Membrane</keyword>
<evidence type="ECO:0000256" key="6">
    <source>
        <dbReference type="SAM" id="MobiDB-lite"/>
    </source>
</evidence>
<dbReference type="Pfam" id="PF04347">
    <property type="entry name" value="FliO"/>
    <property type="match status" value="1"/>
</dbReference>
<feature type="chain" id="PRO_5045300304" evidence="8">
    <location>
        <begin position="27"/>
        <end position="217"/>
    </location>
</feature>
<organism evidence="9 10">
    <name type="scientific">Lentibacillus salinarum</name>
    <dbReference type="NCBI Taxonomy" id="446820"/>
    <lineage>
        <taxon>Bacteria</taxon>
        <taxon>Bacillati</taxon>
        <taxon>Bacillota</taxon>
        <taxon>Bacilli</taxon>
        <taxon>Bacillales</taxon>
        <taxon>Bacillaceae</taxon>
        <taxon>Lentibacillus</taxon>
    </lineage>
</organism>
<protein>
    <submittedName>
        <fullName evidence="9">Flagellar biosynthetic protein FliO</fullName>
    </submittedName>
</protein>
<evidence type="ECO:0000256" key="1">
    <source>
        <dbReference type="ARBA" id="ARBA00004236"/>
    </source>
</evidence>
<dbReference type="RefSeq" id="WP_382397062.1">
    <property type="nucleotide sequence ID" value="NZ_JBHTNH010000002.1"/>
</dbReference>
<keyword evidence="10" id="KW-1185">Reference proteome</keyword>
<feature type="signal peptide" evidence="8">
    <location>
        <begin position="1"/>
        <end position="26"/>
    </location>
</feature>
<reference evidence="10" key="1">
    <citation type="journal article" date="2019" name="Int. J. Syst. Evol. Microbiol.">
        <title>The Global Catalogue of Microorganisms (GCM) 10K type strain sequencing project: providing services to taxonomists for standard genome sequencing and annotation.</title>
        <authorList>
            <consortium name="The Broad Institute Genomics Platform"/>
            <consortium name="The Broad Institute Genome Sequencing Center for Infectious Disease"/>
            <person name="Wu L."/>
            <person name="Ma J."/>
        </authorList>
    </citation>
    <scope>NUCLEOTIDE SEQUENCE [LARGE SCALE GENOMIC DNA]</scope>
    <source>
        <strain evidence="10">CCUG 54822</strain>
    </source>
</reference>
<keyword evidence="9" id="KW-0969">Cilium</keyword>
<keyword evidence="3 7" id="KW-0812">Transmembrane</keyword>
<proteinExistence type="predicted"/>
<dbReference type="EMBL" id="JBHTNH010000002">
    <property type="protein sequence ID" value="MFD1360350.1"/>
    <property type="molecule type" value="Genomic_DNA"/>
</dbReference>
<name>A0ABW3ZQQ9_9BACI</name>